<dbReference type="Proteomes" id="UP000065220">
    <property type="component" value="Chromosome"/>
</dbReference>
<dbReference type="SUPFAM" id="SSF46785">
    <property type="entry name" value="Winged helix' DNA-binding domain"/>
    <property type="match status" value="1"/>
</dbReference>
<dbReference type="PRINTS" id="PR00598">
    <property type="entry name" value="HTHMARR"/>
</dbReference>
<dbReference type="GO" id="GO:0003700">
    <property type="term" value="F:DNA-binding transcription factor activity"/>
    <property type="evidence" value="ECO:0007669"/>
    <property type="project" value="InterPro"/>
</dbReference>
<dbReference type="SMART" id="SM00347">
    <property type="entry name" value="HTH_MARR"/>
    <property type="match status" value="1"/>
</dbReference>
<proteinExistence type="predicted"/>
<dbReference type="EMBL" id="CP014228">
    <property type="protein sequence ID" value="AMD88364.1"/>
    <property type="molecule type" value="Genomic_DNA"/>
</dbReference>
<dbReference type="Gene3D" id="1.10.10.10">
    <property type="entry name" value="Winged helix-like DNA-binding domain superfamily/Winged helix DNA-binding domain"/>
    <property type="match status" value="1"/>
</dbReference>
<feature type="domain" description="HTH marR-type" evidence="1">
    <location>
        <begin position="1"/>
        <end position="136"/>
    </location>
</feature>
<dbReference type="InterPro" id="IPR036388">
    <property type="entry name" value="WH-like_DNA-bd_sf"/>
</dbReference>
<dbReference type="InterPro" id="IPR000835">
    <property type="entry name" value="HTH_MarR-typ"/>
</dbReference>
<dbReference type="InterPro" id="IPR039422">
    <property type="entry name" value="MarR/SlyA-like"/>
</dbReference>
<protein>
    <submittedName>
        <fullName evidence="2">MarR family transcriptional regulator</fullName>
    </submittedName>
</protein>
<gene>
    <name evidence="2" type="ORF">AXF14_01815</name>
</gene>
<dbReference type="KEGG" id="ard:AXF14_01815"/>
<dbReference type="PANTHER" id="PTHR33164:SF99">
    <property type="entry name" value="MARR FAMILY REGULATORY PROTEIN"/>
    <property type="match status" value="1"/>
</dbReference>
<dbReference type="PROSITE" id="PS50995">
    <property type="entry name" value="HTH_MARR_2"/>
    <property type="match status" value="1"/>
</dbReference>
<accession>A0A0X8JGP6</accession>
<name>A0A0X8JGP6_ACTRD</name>
<dbReference type="STRING" id="111015.AXF14_01815"/>
<dbReference type="AlphaFoldDB" id="A0A0X8JGP6"/>
<dbReference type="Pfam" id="PF01047">
    <property type="entry name" value="MarR"/>
    <property type="match status" value="1"/>
</dbReference>
<keyword evidence="3" id="KW-1185">Reference proteome</keyword>
<evidence type="ECO:0000313" key="2">
    <source>
        <dbReference type="EMBL" id="AMD88364.1"/>
    </source>
</evidence>
<evidence type="ECO:0000313" key="3">
    <source>
        <dbReference type="Proteomes" id="UP000065220"/>
    </source>
</evidence>
<dbReference type="PANTHER" id="PTHR33164">
    <property type="entry name" value="TRANSCRIPTIONAL REGULATOR, MARR FAMILY"/>
    <property type="match status" value="1"/>
</dbReference>
<organism evidence="2 3">
    <name type="scientific">Actinomyces radicidentis</name>
    <dbReference type="NCBI Taxonomy" id="111015"/>
    <lineage>
        <taxon>Bacteria</taxon>
        <taxon>Bacillati</taxon>
        <taxon>Actinomycetota</taxon>
        <taxon>Actinomycetes</taxon>
        <taxon>Actinomycetales</taxon>
        <taxon>Actinomycetaceae</taxon>
        <taxon>Actinomyces</taxon>
    </lineage>
</organism>
<reference evidence="3" key="1">
    <citation type="submission" date="2016-02" db="EMBL/GenBank/DDBJ databases">
        <authorList>
            <person name="Holder M.E."/>
            <person name="Ajami N.J."/>
            <person name="Petrosino J.F."/>
        </authorList>
    </citation>
    <scope>NUCLEOTIDE SEQUENCE [LARGE SCALE GENOMIC DNA]</scope>
    <source>
        <strain evidence="3">CCUG 36733</strain>
    </source>
</reference>
<dbReference type="GO" id="GO:0006950">
    <property type="term" value="P:response to stress"/>
    <property type="evidence" value="ECO:0007669"/>
    <property type="project" value="TreeGrafter"/>
</dbReference>
<sequence length="142" mass="15833">MNAWRAFLTASTAVTAKLNHELEAGAGISMHEYEILVRLSEAEEHTLRMSALAENVSHSRSRLTHTVGRLEKAGYVERTACTMDKRGVNCHLTAEGEDFLRTAAPIHLDGVRRHVIDHLDREQLSELTVLLHSLVEPGDVEI</sequence>
<evidence type="ECO:0000259" key="1">
    <source>
        <dbReference type="PROSITE" id="PS50995"/>
    </source>
</evidence>
<dbReference type="InterPro" id="IPR036390">
    <property type="entry name" value="WH_DNA-bd_sf"/>
</dbReference>